<dbReference type="GO" id="GO:0005085">
    <property type="term" value="F:guanyl-nucleotide exchange factor activity"/>
    <property type="evidence" value="ECO:0007669"/>
    <property type="project" value="InterPro"/>
</dbReference>
<dbReference type="Gene3D" id="2.30.30.40">
    <property type="entry name" value="SH3 Domains"/>
    <property type="match status" value="1"/>
</dbReference>
<dbReference type="Proteomes" id="UP000694548">
    <property type="component" value="Chromosome sgr05"/>
</dbReference>
<dbReference type="GeneTree" id="ENSGT01030000234571"/>
<keyword evidence="1" id="KW-0728">SH3 domain</keyword>
<keyword evidence="4" id="KW-1185">Reference proteome</keyword>
<dbReference type="AlphaFoldDB" id="A0A8C6KBW0"/>
<evidence type="ECO:0000256" key="1">
    <source>
        <dbReference type="ARBA" id="ARBA00022443"/>
    </source>
</evidence>
<dbReference type="PANTHER" id="PTHR12845:SF2">
    <property type="entry name" value="DH DOMAIN-CONTAINING PROTEIN-RELATED"/>
    <property type="match status" value="1"/>
</dbReference>
<evidence type="ECO:0000313" key="3">
    <source>
        <dbReference type="Ensembl" id="ENSNFUP00015003498.1"/>
    </source>
</evidence>
<dbReference type="GO" id="GO:0005634">
    <property type="term" value="C:nucleus"/>
    <property type="evidence" value="ECO:0007669"/>
    <property type="project" value="TreeGrafter"/>
</dbReference>
<dbReference type="Pfam" id="PF00018">
    <property type="entry name" value="SH3_1"/>
    <property type="match status" value="1"/>
</dbReference>
<dbReference type="GO" id="GO:0005737">
    <property type="term" value="C:cytoplasm"/>
    <property type="evidence" value="ECO:0007669"/>
    <property type="project" value="TreeGrafter"/>
</dbReference>
<evidence type="ECO:0000259" key="2">
    <source>
        <dbReference type="Pfam" id="PF00018"/>
    </source>
</evidence>
<feature type="domain" description="SH3" evidence="2">
    <location>
        <begin position="39"/>
        <end position="74"/>
    </location>
</feature>
<accession>A0A8C6KBW0</accession>
<reference evidence="3" key="1">
    <citation type="submission" date="2014-08" db="EMBL/GenBank/DDBJ databases">
        <authorList>
            <person name="Senf B."/>
            <person name="Petzold A."/>
            <person name="Downie B.R."/>
            <person name="Koch P."/>
            <person name="Platzer M."/>
        </authorList>
    </citation>
    <scope>NUCLEOTIDE SEQUENCE [LARGE SCALE GENOMIC DNA]</scope>
    <source>
        <strain evidence="3">GRZ</strain>
    </source>
</reference>
<reference evidence="3" key="2">
    <citation type="submission" date="2025-08" db="UniProtKB">
        <authorList>
            <consortium name="Ensembl"/>
        </authorList>
    </citation>
    <scope>IDENTIFICATION</scope>
</reference>
<proteinExistence type="predicted"/>
<dbReference type="InterPro" id="IPR001452">
    <property type="entry name" value="SH3_domain"/>
</dbReference>
<dbReference type="SUPFAM" id="SSF50044">
    <property type="entry name" value="SH3-domain"/>
    <property type="match status" value="1"/>
</dbReference>
<sequence length="104" mass="11813">LNCFLYRSDKLRWISAISPPQPIELSSVQDCAQMQCIRAYVAQQPDELSLEKADVILVHQDWTKLSDLHRGWMPKSHLEAIVNPKVRKRNLSDALKVTNATATA</sequence>
<dbReference type="Ensembl" id="ENSNFUT00015003709.1">
    <property type="protein sequence ID" value="ENSNFUP00015003498.1"/>
    <property type="gene ID" value="ENSNFUG00015001786.1"/>
</dbReference>
<protein>
    <recommendedName>
        <fullName evidence="2">SH3 domain-containing protein</fullName>
    </recommendedName>
</protein>
<evidence type="ECO:0000313" key="4">
    <source>
        <dbReference type="Proteomes" id="UP000694548"/>
    </source>
</evidence>
<dbReference type="PANTHER" id="PTHR12845">
    <property type="entry name" value="GUANINE NUCLEOTIDE EXCHANGE FACTOR"/>
    <property type="match status" value="1"/>
</dbReference>
<dbReference type="InterPro" id="IPR047271">
    <property type="entry name" value="Ephexin-like"/>
</dbReference>
<reference evidence="3" key="3">
    <citation type="submission" date="2025-09" db="UniProtKB">
        <authorList>
            <consortium name="Ensembl"/>
        </authorList>
    </citation>
    <scope>IDENTIFICATION</scope>
</reference>
<name>A0A8C6KBW0_NOTFU</name>
<organism evidence="3 4">
    <name type="scientific">Nothobranchius furzeri</name>
    <name type="common">Turquoise killifish</name>
    <dbReference type="NCBI Taxonomy" id="105023"/>
    <lineage>
        <taxon>Eukaryota</taxon>
        <taxon>Metazoa</taxon>
        <taxon>Chordata</taxon>
        <taxon>Craniata</taxon>
        <taxon>Vertebrata</taxon>
        <taxon>Euteleostomi</taxon>
        <taxon>Actinopterygii</taxon>
        <taxon>Neopterygii</taxon>
        <taxon>Teleostei</taxon>
        <taxon>Neoteleostei</taxon>
        <taxon>Acanthomorphata</taxon>
        <taxon>Ovalentaria</taxon>
        <taxon>Atherinomorphae</taxon>
        <taxon>Cyprinodontiformes</taxon>
        <taxon>Nothobranchiidae</taxon>
        <taxon>Nothobranchius</taxon>
    </lineage>
</organism>
<dbReference type="InterPro" id="IPR036028">
    <property type="entry name" value="SH3-like_dom_sf"/>
</dbReference>